<dbReference type="OrthoDB" id="60629at2"/>
<dbReference type="Pfam" id="PF09339">
    <property type="entry name" value="HTH_IclR"/>
    <property type="match status" value="1"/>
</dbReference>
<keyword evidence="3" id="KW-0804">Transcription</keyword>
<dbReference type="PANTHER" id="PTHR30136:SF35">
    <property type="entry name" value="HTH-TYPE TRANSCRIPTIONAL REGULATOR RV1719"/>
    <property type="match status" value="1"/>
</dbReference>
<dbReference type="PANTHER" id="PTHR30136">
    <property type="entry name" value="HELIX-TURN-HELIX TRANSCRIPTIONAL REGULATOR, ICLR FAMILY"/>
    <property type="match status" value="1"/>
</dbReference>
<gene>
    <name evidence="6" type="ORF">SAMN05421505_10138</name>
</gene>
<keyword evidence="7" id="KW-1185">Reference proteome</keyword>
<dbReference type="EMBL" id="FNCN01000001">
    <property type="protein sequence ID" value="SDF99493.1"/>
    <property type="molecule type" value="Genomic_DNA"/>
</dbReference>
<evidence type="ECO:0000259" key="4">
    <source>
        <dbReference type="PROSITE" id="PS51077"/>
    </source>
</evidence>
<evidence type="ECO:0000256" key="3">
    <source>
        <dbReference type="ARBA" id="ARBA00023163"/>
    </source>
</evidence>
<dbReference type="GO" id="GO:0003677">
    <property type="term" value="F:DNA binding"/>
    <property type="evidence" value="ECO:0007669"/>
    <property type="project" value="UniProtKB-KW"/>
</dbReference>
<feature type="domain" description="HTH iclR-type" evidence="4">
    <location>
        <begin position="1"/>
        <end position="59"/>
    </location>
</feature>
<dbReference type="SUPFAM" id="SSF55781">
    <property type="entry name" value="GAF domain-like"/>
    <property type="match status" value="1"/>
</dbReference>
<evidence type="ECO:0000313" key="7">
    <source>
        <dbReference type="Proteomes" id="UP000198923"/>
    </source>
</evidence>
<evidence type="ECO:0000313" key="6">
    <source>
        <dbReference type="EMBL" id="SDF99493.1"/>
    </source>
</evidence>
<sequence>MLSRGLSILRSFRADEVELTLSEIARRTDLPKATAHRLIGELVDAGMLERAERGLRLGLNLFALGTRVPRHRIMRELALPHLNRVHEITRHTVFLFLADGGDGAMAESRGAGGSRTSALRPAEIEASATATAKVFRAYGPPPDAVDTGSGERYGVRGLRRGGRRLAPEELGRVVEQGFAVHRGPEAVAVAVPVVDITGSPVAALAAAGIPDRLHLLKTASLLRAASAELSRNLRATPGLVPVP</sequence>
<evidence type="ECO:0000256" key="1">
    <source>
        <dbReference type="ARBA" id="ARBA00023015"/>
    </source>
</evidence>
<dbReference type="GO" id="GO:0045892">
    <property type="term" value="P:negative regulation of DNA-templated transcription"/>
    <property type="evidence" value="ECO:0007669"/>
    <property type="project" value="TreeGrafter"/>
</dbReference>
<dbReference type="InterPro" id="IPR014757">
    <property type="entry name" value="Tscrpt_reg_IclR_C"/>
</dbReference>
<dbReference type="PROSITE" id="PS51078">
    <property type="entry name" value="ICLR_ED"/>
    <property type="match status" value="1"/>
</dbReference>
<evidence type="ECO:0000259" key="5">
    <source>
        <dbReference type="PROSITE" id="PS51078"/>
    </source>
</evidence>
<dbReference type="PROSITE" id="PS51077">
    <property type="entry name" value="HTH_ICLR"/>
    <property type="match status" value="1"/>
</dbReference>
<proteinExistence type="predicted"/>
<dbReference type="STRING" id="504805.SAMN05421505_10138"/>
<dbReference type="InterPro" id="IPR036390">
    <property type="entry name" value="WH_DNA-bd_sf"/>
</dbReference>
<dbReference type="SUPFAM" id="SSF46785">
    <property type="entry name" value="Winged helix' DNA-binding domain"/>
    <property type="match status" value="1"/>
</dbReference>
<keyword evidence="1" id="KW-0805">Transcription regulation</keyword>
<keyword evidence="2 6" id="KW-0238">DNA-binding</keyword>
<dbReference type="Gene3D" id="1.10.10.10">
    <property type="entry name" value="Winged helix-like DNA-binding domain superfamily/Winged helix DNA-binding domain"/>
    <property type="match status" value="1"/>
</dbReference>
<dbReference type="RefSeq" id="WP_093166984.1">
    <property type="nucleotide sequence ID" value="NZ_FNCN01000001.1"/>
</dbReference>
<reference evidence="6 7" key="1">
    <citation type="submission" date="2016-10" db="EMBL/GenBank/DDBJ databases">
        <authorList>
            <person name="de Groot N.N."/>
        </authorList>
    </citation>
    <scope>NUCLEOTIDE SEQUENCE [LARGE SCALE GENOMIC DNA]</scope>
    <source>
        <strain evidence="6 7">CPCC 201354</strain>
    </source>
</reference>
<dbReference type="GO" id="GO:0003700">
    <property type="term" value="F:DNA-binding transcription factor activity"/>
    <property type="evidence" value="ECO:0007669"/>
    <property type="project" value="TreeGrafter"/>
</dbReference>
<dbReference type="SMART" id="SM00346">
    <property type="entry name" value="HTH_ICLR"/>
    <property type="match status" value="1"/>
</dbReference>
<protein>
    <submittedName>
        <fullName evidence="6">DNA-binding transcriptional regulator, IclR family</fullName>
    </submittedName>
</protein>
<evidence type="ECO:0000256" key="2">
    <source>
        <dbReference type="ARBA" id="ARBA00023125"/>
    </source>
</evidence>
<accession>A0A1G7QLV3</accession>
<dbReference type="InterPro" id="IPR029016">
    <property type="entry name" value="GAF-like_dom_sf"/>
</dbReference>
<dbReference type="AlphaFoldDB" id="A0A1G7QLV3"/>
<dbReference type="InterPro" id="IPR005471">
    <property type="entry name" value="Tscrpt_reg_IclR_N"/>
</dbReference>
<dbReference type="InterPro" id="IPR050707">
    <property type="entry name" value="HTH_MetabolicPath_Reg"/>
</dbReference>
<feature type="domain" description="IclR-ED" evidence="5">
    <location>
        <begin position="60"/>
        <end position="235"/>
    </location>
</feature>
<dbReference type="Proteomes" id="UP000198923">
    <property type="component" value="Unassembled WGS sequence"/>
</dbReference>
<name>A0A1G7QLV3_9ACTN</name>
<dbReference type="Gene3D" id="3.30.450.40">
    <property type="match status" value="1"/>
</dbReference>
<dbReference type="InterPro" id="IPR036388">
    <property type="entry name" value="WH-like_DNA-bd_sf"/>
</dbReference>
<organism evidence="6 7">
    <name type="scientific">Sinosporangium album</name>
    <dbReference type="NCBI Taxonomy" id="504805"/>
    <lineage>
        <taxon>Bacteria</taxon>
        <taxon>Bacillati</taxon>
        <taxon>Actinomycetota</taxon>
        <taxon>Actinomycetes</taxon>
        <taxon>Streptosporangiales</taxon>
        <taxon>Streptosporangiaceae</taxon>
        <taxon>Sinosporangium</taxon>
    </lineage>
</organism>